<name>A0A8X6GEW8_TRICU</name>
<keyword evidence="2" id="KW-1185">Reference proteome</keyword>
<dbReference type="AlphaFoldDB" id="A0A8X6GEW8"/>
<dbReference type="EMBL" id="BMAO01005493">
    <property type="protein sequence ID" value="GFR01739.1"/>
    <property type="molecule type" value="Genomic_DNA"/>
</dbReference>
<sequence>MDLLLFEKRIFGIWYASVIREHGDISLPSILARKQVCKAFSCTIRPYSNETLLSKACVASVFLPQTGQGN</sequence>
<gene>
    <name evidence="1" type="ORF">TNCT_210532</name>
</gene>
<dbReference type="Proteomes" id="UP000887116">
    <property type="component" value="Unassembled WGS sequence"/>
</dbReference>
<comment type="caution">
    <text evidence="1">The sequence shown here is derived from an EMBL/GenBank/DDBJ whole genome shotgun (WGS) entry which is preliminary data.</text>
</comment>
<evidence type="ECO:0000313" key="2">
    <source>
        <dbReference type="Proteomes" id="UP000887116"/>
    </source>
</evidence>
<evidence type="ECO:0000313" key="1">
    <source>
        <dbReference type="EMBL" id="GFR01739.1"/>
    </source>
</evidence>
<accession>A0A8X6GEW8</accession>
<organism evidence="1 2">
    <name type="scientific">Trichonephila clavata</name>
    <name type="common">Joro spider</name>
    <name type="synonym">Nephila clavata</name>
    <dbReference type="NCBI Taxonomy" id="2740835"/>
    <lineage>
        <taxon>Eukaryota</taxon>
        <taxon>Metazoa</taxon>
        <taxon>Ecdysozoa</taxon>
        <taxon>Arthropoda</taxon>
        <taxon>Chelicerata</taxon>
        <taxon>Arachnida</taxon>
        <taxon>Araneae</taxon>
        <taxon>Araneomorphae</taxon>
        <taxon>Entelegynae</taxon>
        <taxon>Araneoidea</taxon>
        <taxon>Nephilidae</taxon>
        <taxon>Trichonephila</taxon>
    </lineage>
</organism>
<reference evidence="1" key="1">
    <citation type="submission" date="2020-07" db="EMBL/GenBank/DDBJ databases">
        <title>Multicomponent nature underlies the extraordinary mechanical properties of spider dragline silk.</title>
        <authorList>
            <person name="Kono N."/>
            <person name="Nakamura H."/>
            <person name="Mori M."/>
            <person name="Yoshida Y."/>
            <person name="Ohtoshi R."/>
            <person name="Malay A.D."/>
            <person name="Moran D.A.P."/>
            <person name="Tomita M."/>
            <person name="Numata K."/>
            <person name="Arakawa K."/>
        </authorList>
    </citation>
    <scope>NUCLEOTIDE SEQUENCE</scope>
</reference>
<proteinExistence type="predicted"/>
<protein>
    <submittedName>
        <fullName evidence="1">Uncharacterized protein</fullName>
    </submittedName>
</protein>